<dbReference type="InterPro" id="IPR024079">
    <property type="entry name" value="MetalloPept_cat_dom_sf"/>
</dbReference>
<organism evidence="3 4">
    <name type="scientific">Pseudomonas poae</name>
    <dbReference type="NCBI Taxonomy" id="200451"/>
    <lineage>
        <taxon>Bacteria</taxon>
        <taxon>Pseudomonadati</taxon>
        <taxon>Pseudomonadota</taxon>
        <taxon>Gammaproteobacteria</taxon>
        <taxon>Pseudomonadales</taxon>
        <taxon>Pseudomonadaceae</taxon>
        <taxon>Pseudomonas</taxon>
    </lineage>
</organism>
<evidence type="ECO:0000259" key="2">
    <source>
        <dbReference type="Pfam" id="PF20178"/>
    </source>
</evidence>
<reference evidence="3 4" key="1">
    <citation type="submission" date="2016-10" db="EMBL/GenBank/DDBJ databases">
        <authorList>
            <person name="Varghese N."/>
            <person name="Submissions S."/>
        </authorList>
    </citation>
    <scope>NUCLEOTIDE SEQUENCE [LARGE SCALE GENOMIC DNA]</scope>
    <source>
        <strain evidence="3 4">BS2776</strain>
    </source>
</reference>
<dbReference type="RefSeq" id="WP_060547955.1">
    <property type="nucleotide sequence ID" value="NZ_JYLI01000001.1"/>
</dbReference>
<feature type="region of interest" description="Disordered" evidence="1">
    <location>
        <begin position="1285"/>
        <end position="1307"/>
    </location>
</feature>
<evidence type="ECO:0000313" key="3">
    <source>
        <dbReference type="EMBL" id="SDN41612.1"/>
    </source>
</evidence>
<protein>
    <recommendedName>
        <fullName evidence="2">Dermonecrotic toxin N-terminal domain-containing protein</fullName>
    </recommendedName>
</protein>
<dbReference type="Proteomes" id="UP000181903">
    <property type="component" value="Chromosome I"/>
</dbReference>
<evidence type="ECO:0000256" key="1">
    <source>
        <dbReference type="SAM" id="MobiDB-lite"/>
    </source>
</evidence>
<dbReference type="InterPro" id="IPR046673">
    <property type="entry name" value="ToxA_N"/>
</dbReference>
<dbReference type="EMBL" id="LT629706">
    <property type="protein sequence ID" value="SDN41612.1"/>
    <property type="molecule type" value="Genomic_DNA"/>
</dbReference>
<proteinExistence type="predicted"/>
<gene>
    <name evidence="3" type="ORF">SAMN04490208_0255</name>
</gene>
<feature type="compositionally biased region" description="Pro residues" evidence="1">
    <location>
        <begin position="1293"/>
        <end position="1305"/>
    </location>
</feature>
<evidence type="ECO:0000313" key="4">
    <source>
        <dbReference type="Proteomes" id="UP000181903"/>
    </source>
</evidence>
<keyword evidence="4" id="KW-1185">Reference proteome</keyword>
<dbReference type="Pfam" id="PF20178">
    <property type="entry name" value="ToxA_N"/>
    <property type="match status" value="1"/>
</dbReference>
<feature type="domain" description="Dermonecrotic toxin N-terminal" evidence="2">
    <location>
        <begin position="921"/>
        <end position="1140"/>
    </location>
</feature>
<dbReference type="Gene3D" id="3.40.390.10">
    <property type="entry name" value="Collagenase (Catalytic Domain)"/>
    <property type="match status" value="1"/>
</dbReference>
<name>A0ABY0RAL1_9PSED</name>
<sequence length="1712" mass="191365">MAQVNPPYFFDELQRPVSRKTPSERERTLGFSVKDLDWLLTLYYATDAARQNKEARGHPMKVERLLVAISGKPAIVLAGAFIMSPTPDEAKAVLFTPYGGLELFDSRADLLEAVEERLKQPDQRTELLQFLAIEERDALPSEDTLTVNTAAVPGAVMEDQRQGILDAQQKNVVALLDQLRKVPTLRWMLDTLLNIMARRYFPSLDQSDTRVDFLGKVATDEEHRLGASMPLREALLQFYVRQGWPTDQSRTFANPGHDASHHTVQQQAKDQQDWDSLVAQTSGTLSALLHSLLQTYWHEDYREGQSRLRFFAQVISDKFRVDLLFKHLDLIVSTEESQTLRAIFLADQAARTAYASTLSIEKVQVHAPYQHYVELASTLLISNSHAYLYTQSRGLQVLGNLEELKTMLQAMLKTAGHEDELFNFLSLDERSVFIGMDQVQVTGKPVAGDVFQDMIEDIAAKQFSNLEHALGLYRRSAGAINLGALLDTALDIRAMLDSRLLEQNAEGHWSVHPVTSGNGRPSTVLAEHARLQLGRLRVMHDALALERSKQVTLRDLAAHALDAELAKGHTHLKANDVYLNTYKTAAQERETRVPETSQGMVEYFIARLARQADALTASAMRGFYGKPEVLIALKLPNLTVASFNTVIDKVLGSFVDNDLRALPHLLIENNRPRLAQGLFEGLSGEAQLRRLSATLAPTHLALLGSVLNNESMTRLTRHGLNGFIPDACGLSLNVGTHTVPLANCFVMTERGGIDPEHSGAAVLWTPGRGYEGFTSVKTLRDSLDRRLQDAHDRLLLVEHLPPSKRAPHQRFTLGPLQRIDDHLLNDRQRTYSRLVLDEIDHLLSMGLSAQRFQDCMDALIHRAPPSNLGRAINIARSLINQQALPVWLGMAAQADQRLHVELLEQYCLSAPQERDYLHGITPLRDKVASTLKTLLAARFPEQTVDPEHVLIAPRIELRGHTQSLTDFALRHLPQLRAEDIRATSRSATPLPATLDGNAVVQLVRQVDVKSLYQSLLGTHLNGDTDDTRERRQLFCRQMPWQLLQYAHEQKLDERLSDAAWRLIQQAFDMPDAVARAAVSGVKALVRPLELIATKGASVVTALGCYLIGAEADDPLVLYAPYSPRHVLKAYKNESELLHEFTSPGALQDWVIGQMQTVHQATYRNLLRRPNSEIRLGTSSVSGNLLHRLFDDNREMLNRMLTCQFTASGQHLWDAISSLLTEEIPRGLMFMAGKLAYPLVVWRSYALFKTSAEDLQQHRWTRALKSFIAGVAELAALRGELETVLPDASAAQQPPSPSPWPSPPSPKAMTLDTYAVTDPARTCLKTFEAHDVALDAANLDAQTHTYKEKYGTRHFVPAAGKVYAVSKAGDHWRLGTREDRGPWIERNAKGEWVLDLTRHNPRYGKILTRLADRFYPPTVEQQGINVEAIGMRAINAVSSWKARCINEALNVATYYTVTCKRNIVHFAPTRDPLSRLGLFFGDMFGVVALSPDQLGRIERRIDEVLNELVNPSLIAPDSMRFVSGTDRYNPSDACAFILPADAQRKIYLMDRFFDPLLDVYQNRLNAPFDIAAHARAATLIHEITHITSATEDLAYLDTMRPFADLINVNISGATRLKTTLTDLRETALSTLTPASMLFKTWDEFSQQWEDFGKSSSSASLKDKVLSTTGARTLQDARSVFMSNVDKRIDTILANADSITYLITHLGRALDAGA</sequence>
<accession>A0ABY0RAL1</accession>